<dbReference type="HOGENOM" id="CLU_000445_107_27_7"/>
<evidence type="ECO:0000256" key="4">
    <source>
        <dbReference type="PROSITE-ProRule" id="PRU00284"/>
    </source>
</evidence>
<dbReference type="CDD" id="cd11386">
    <property type="entry name" value="MCP_signal"/>
    <property type="match status" value="1"/>
</dbReference>
<dbReference type="Proteomes" id="UP000007721">
    <property type="component" value="Chromosome"/>
</dbReference>
<dbReference type="SUPFAM" id="SSF58104">
    <property type="entry name" value="Methyl-accepting chemotaxis protein (MCP) signaling domain"/>
    <property type="match status" value="1"/>
</dbReference>
<feature type="domain" description="Methyl-accepting transducer" evidence="6">
    <location>
        <begin position="271"/>
        <end position="507"/>
    </location>
</feature>
<feature type="transmembrane region" description="Helical" evidence="5">
    <location>
        <begin position="187"/>
        <end position="208"/>
    </location>
</feature>
<dbReference type="PANTHER" id="PTHR32089:SF112">
    <property type="entry name" value="LYSOZYME-LIKE PROTEIN-RELATED"/>
    <property type="match status" value="1"/>
</dbReference>
<sequence length="662" mass="71920">MSFTMGKKLYLVIILVATMVVLNILSSSMVAGALRTIKEQAGTMRGNSEEGRLTQELQLQVANVWQYITDASLVKEREVIDNEAKPAYDKALKLVDRLIELNHQDKGLLANLEELKKNLPAMWETGEKMFAAFQTDFEQGKVLMDAYDKACDKVIMDAASINEQHKKDNDKLFEQLFSEAADTRINAILTMVVIIVTSMVVLLATFMVRRSIMASMHHMLKTAADVDGGNLVVADEEAGATGSKDEIERLRQSFTGVVGKFHDVVDDVVQSAACLSGSMAILKNRAENTADGARRQTEQATQIATAAEEMSLTIADISQTSANASDISGDALQTAQQGKTVAAEAVEAIDRVLISNKELAHMVGELNSQVTEISGVVEVISDIADQTNLLALNAAIEAARAGEQGRGFAVVADEVRALAERTIKATREIGTKITKVQDESQRTANSMDTASTEVERATGFIGKVEEALDSIVGQVQMVRDKIVQIATAIEEQSATASDVAANVERTSNIARDMERMSSDVLQEVSALTQTSETLRNRTAAYKTKGSKLLILELAKADHQLFVGKVGAAVNGHQDLDPAQLPDHRNCRFGKWYYSEGTETCGKAASFKAIEVPHERIHTLAREAVIAYRKGQKAEALQQLAEVEKISGQICKGLDAIKLECKG</sequence>
<dbReference type="InterPro" id="IPR025991">
    <property type="entry name" value="Chemoreceptor_zinc-bind_dom"/>
</dbReference>
<gene>
    <name evidence="8" type="primary">mcp40H-46</name>
    <name evidence="8" type="ordered locus">Geob_2593</name>
</gene>
<keyword evidence="5" id="KW-1133">Transmembrane helix</keyword>
<dbReference type="KEGG" id="geo:Geob_2593"/>
<dbReference type="GO" id="GO:0016020">
    <property type="term" value="C:membrane"/>
    <property type="evidence" value="ECO:0007669"/>
    <property type="project" value="UniProtKB-SubCell"/>
</dbReference>
<organism evidence="8 9">
    <name type="scientific">Geotalea daltonii (strain DSM 22248 / JCM 15807 / FRC-32)</name>
    <name type="common">Geobacter daltonii</name>
    <dbReference type="NCBI Taxonomy" id="316067"/>
    <lineage>
        <taxon>Bacteria</taxon>
        <taxon>Pseudomonadati</taxon>
        <taxon>Thermodesulfobacteriota</taxon>
        <taxon>Desulfuromonadia</taxon>
        <taxon>Geobacterales</taxon>
        <taxon>Geobacteraceae</taxon>
        <taxon>Geotalea</taxon>
    </lineage>
</organism>
<dbReference type="STRING" id="316067.Geob_2593"/>
<dbReference type="EMBL" id="CP001390">
    <property type="protein sequence ID" value="ACM20943.1"/>
    <property type="molecule type" value="Genomic_DNA"/>
</dbReference>
<dbReference type="InterPro" id="IPR003660">
    <property type="entry name" value="HAMP_dom"/>
</dbReference>
<dbReference type="eggNOG" id="COG0840">
    <property type="taxonomic scope" value="Bacteria"/>
</dbReference>
<keyword evidence="9" id="KW-1185">Reference proteome</keyword>
<comment type="subcellular location">
    <subcellularLocation>
        <location evidence="1">Membrane</location>
    </subcellularLocation>
</comment>
<dbReference type="PROSITE" id="PS50885">
    <property type="entry name" value="HAMP"/>
    <property type="match status" value="1"/>
</dbReference>
<dbReference type="RefSeq" id="WP_012647672.1">
    <property type="nucleotide sequence ID" value="NC_011979.1"/>
</dbReference>
<reference evidence="8 9" key="1">
    <citation type="submission" date="2009-01" db="EMBL/GenBank/DDBJ databases">
        <title>Complete sequence of Geobacter sp. FRC-32.</title>
        <authorList>
            <consortium name="US DOE Joint Genome Institute"/>
            <person name="Lucas S."/>
            <person name="Copeland A."/>
            <person name="Lapidus A."/>
            <person name="Glavina del Rio T."/>
            <person name="Dalin E."/>
            <person name="Tice H."/>
            <person name="Bruce D."/>
            <person name="Goodwin L."/>
            <person name="Pitluck S."/>
            <person name="Saunders E."/>
            <person name="Brettin T."/>
            <person name="Detter J.C."/>
            <person name="Han C."/>
            <person name="Larimer F."/>
            <person name="Land M."/>
            <person name="Hauser L."/>
            <person name="Kyrpides N."/>
            <person name="Ovchinnikova G."/>
            <person name="Kostka J."/>
            <person name="Richardson P."/>
        </authorList>
    </citation>
    <scope>NUCLEOTIDE SEQUENCE [LARGE SCALE GENOMIC DNA]</scope>
    <source>
        <strain evidence="9">DSM 22248 / JCM 15807 / FRC-32</strain>
    </source>
</reference>
<evidence type="ECO:0000313" key="8">
    <source>
        <dbReference type="EMBL" id="ACM20943.1"/>
    </source>
</evidence>
<evidence type="ECO:0000256" key="2">
    <source>
        <dbReference type="ARBA" id="ARBA00023224"/>
    </source>
</evidence>
<dbReference type="PROSITE" id="PS50111">
    <property type="entry name" value="CHEMOTAXIS_TRANSDUC_2"/>
    <property type="match status" value="1"/>
</dbReference>
<evidence type="ECO:0000256" key="5">
    <source>
        <dbReference type="SAM" id="Phobius"/>
    </source>
</evidence>
<dbReference type="GO" id="GO:0006935">
    <property type="term" value="P:chemotaxis"/>
    <property type="evidence" value="ECO:0007669"/>
    <property type="project" value="UniProtKB-ARBA"/>
</dbReference>
<accession>B9M0U0</accession>
<keyword evidence="5" id="KW-0812">Transmembrane</keyword>
<dbReference type="GO" id="GO:0007165">
    <property type="term" value="P:signal transduction"/>
    <property type="evidence" value="ECO:0007669"/>
    <property type="project" value="UniProtKB-KW"/>
</dbReference>
<protein>
    <submittedName>
        <fullName evidence="8">Methyl-accepting chemotaxis sensory transducer, class 40H</fullName>
    </submittedName>
</protein>
<dbReference type="InterPro" id="IPR004089">
    <property type="entry name" value="MCPsignal_dom"/>
</dbReference>
<dbReference type="Pfam" id="PF00015">
    <property type="entry name" value="MCPsignal"/>
    <property type="match status" value="1"/>
</dbReference>
<dbReference type="AlphaFoldDB" id="B9M0U0"/>
<keyword evidence="5" id="KW-0472">Membrane</keyword>
<dbReference type="PANTHER" id="PTHR32089">
    <property type="entry name" value="METHYL-ACCEPTING CHEMOTAXIS PROTEIN MCPB"/>
    <property type="match status" value="1"/>
</dbReference>
<dbReference type="SMART" id="SM00283">
    <property type="entry name" value="MA"/>
    <property type="match status" value="1"/>
</dbReference>
<feature type="domain" description="HAMP" evidence="7">
    <location>
        <begin position="210"/>
        <end position="266"/>
    </location>
</feature>
<evidence type="ECO:0000256" key="1">
    <source>
        <dbReference type="ARBA" id="ARBA00004370"/>
    </source>
</evidence>
<evidence type="ECO:0000259" key="6">
    <source>
        <dbReference type="PROSITE" id="PS50111"/>
    </source>
</evidence>
<keyword evidence="2 4" id="KW-0807">Transducer</keyword>
<dbReference type="Gene3D" id="1.20.120.30">
    <property type="entry name" value="Aspartate receptor, ligand-binding domain"/>
    <property type="match status" value="1"/>
</dbReference>
<dbReference type="Gene3D" id="1.10.287.950">
    <property type="entry name" value="Methyl-accepting chemotaxis protein"/>
    <property type="match status" value="1"/>
</dbReference>
<comment type="similarity">
    <text evidence="3">Belongs to the methyl-accepting chemotaxis (MCP) protein family.</text>
</comment>
<name>B9M0U0_GEODF</name>
<dbReference type="Pfam" id="PF13682">
    <property type="entry name" value="CZB"/>
    <property type="match status" value="1"/>
</dbReference>
<proteinExistence type="inferred from homology"/>
<evidence type="ECO:0000313" key="9">
    <source>
        <dbReference type="Proteomes" id="UP000007721"/>
    </source>
</evidence>
<dbReference type="FunFam" id="1.10.287.950:FF:000001">
    <property type="entry name" value="Methyl-accepting chemotaxis sensory transducer"/>
    <property type="match status" value="1"/>
</dbReference>
<evidence type="ECO:0000256" key="3">
    <source>
        <dbReference type="ARBA" id="ARBA00029447"/>
    </source>
</evidence>
<evidence type="ECO:0000259" key="7">
    <source>
        <dbReference type="PROSITE" id="PS50885"/>
    </source>
</evidence>